<gene>
    <name evidence="2" type="primary">TPHA0D00660</name>
    <name evidence="2" type="ordered locus">TPHA_0D00660</name>
</gene>
<dbReference type="CDD" id="cd00067">
    <property type="entry name" value="GAL4"/>
    <property type="match status" value="1"/>
</dbReference>
<dbReference type="EMBL" id="HE612859">
    <property type="protein sequence ID" value="CCE62709.1"/>
    <property type="molecule type" value="Genomic_DNA"/>
</dbReference>
<evidence type="ECO:0000256" key="1">
    <source>
        <dbReference type="SAM" id="MobiDB-lite"/>
    </source>
</evidence>
<dbReference type="AlphaFoldDB" id="G8BS88"/>
<dbReference type="Gene3D" id="4.10.240.10">
    <property type="entry name" value="Zn(2)-C6 fungal-type DNA-binding domain"/>
    <property type="match status" value="1"/>
</dbReference>
<dbReference type="GeneID" id="11531077"/>
<evidence type="ECO:0008006" key="4">
    <source>
        <dbReference type="Google" id="ProtNLM"/>
    </source>
</evidence>
<dbReference type="OrthoDB" id="4036575at2759"/>
<organism evidence="2 3">
    <name type="scientific">Tetrapisispora phaffii (strain ATCC 24235 / CBS 4417 / NBRC 1672 / NRRL Y-8282 / UCD 70-5)</name>
    <name type="common">Yeast</name>
    <name type="synonym">Fabospora phaffii</name>
    <dbReference type="NCBI Taxonomy" id="1071381"/>
    <lineage>
        <taxon>Eukaryota</taxon>
        <taxon>Fungi</taxon>
        <taxon>Dikarya</taxon>
        <taxon>Ascomycota</taxon>
        <taxon>Saccharomycotina</taxon>
        <taxon>Saccharomycetes</taxon>
        <taxon>Saccharomycetales</taxon>
        <taxon>Saccharomycetaceae</taxon>
        <taxon>Tetrapisispora</taxon>
    </lineage>
</organism>
<dbReference type="Proteomes" id="UP000005666">
    <property type="component" value="Chromosome 4"/>
</dbReference>
<dbReference type="InterPro" id="IPR036864">
    <property type="entry name" value="Zn2-C6_fun-type_DNA-bd_sf"/>
</dbReference>
<feature type="region of interest" description="Disordered" evidence="1">
    <location>
        <begin position="175"/>
        <end position="216"/>
    </location>
</feature>
<dbReference type="KEGG" id="tpf:TPHA_0D00660"/>
<accession>G8BS88</accession>
<dbReference type="InterPro" id="IPR001138">
    <property type="entry name" value="Zn2Cys6_DnaBD"/>
</dbReference>
<sequence>MHTLCCVSQRYVAAIASRSLTRSRYSIHHIVSLESLTRTCFYSLIYKSPRSLGSHSFILDLSLSHGYILLIVSFHLCASMSTSSTHITVAMCSSSIILSNKNNLLPPLLLPNLYNDAKNLRTLNLDHTNLYKFAAIAVDSSSSEHKPLFYLNTANKTDRQYKIGKKNADVERKLQFPSPSASPQPFLQQPVSPVGTRDENYDNKSSNSKAKAFTRRQRIGPSCDNCRSKKIKCNATIDIVFQNNAVLNLFTKNLHHFITLDELKFFQSINHIDATTAALKQSLAQIDQNELLTNELYLVKHLDKIILFKPCSHCNKKSNSKKSNDLENSNCCQFPKGFTRADIGAFNKVIKKMSTTGTKLQPSDQNIYNLIVDDLFKQ</sequence>
<feature type="compositionally biased region" description="Low complexity" evidence="1">
    <location>
        <begin position="175"/>
        <end position="190"/>
    </location>
</feature>
<dbReference type="GO" id="GO:0008270">
    <property type="term" value="F:zinc ion binding"/>
    <property type="evidence" value="ECO:0007669"/>
    <property type="project" value="InterPro"/>
</dbReference>
<dbReference type="RefSeq" id="XP_003685143.1">
    <property type="nucleotide sequence ID" value="XM_003685095.1"/>
</dbReference>
<evidence type="ECO:0000313" key="3">
    <source>
        <dbReference type="Proteomes" id="UP000005666"/>
    </source>
</evidence>
<dbReference type="OMA" id="LENSNCC"/>
<dbReference type="SUPFAM" id="SSF57701">
    <property type="entry name" value="Zn2/Cys6 DNA-binding domain"/>
    <property type="match status" value="1"/>
</dbReference>
<proteinExistence type="predicted"/>
<protein>
    <recommendedName>
        <fullName evidence="4">Zn(2)-C6 fungal-type domain-containing protein</fullName>
    </recommendedName>
</protein>
<dbReference type="HOGENOM" id="CLU_051216_0_0_1"/>
<reference evidence="2 3" key="1">
    <citation type="journal article" date="2011" name="Proc. Natl. Acad. Sci. U.S.A.">
        <title>Evolutionary erosion of yeast sex chromosomes by mating-type switching accidents.</title>
        <authorList>
            <person name="Gordon J.L."/>
            <person name="Armisen D."/>
            <person name="Proux-Wera E."/>
            <person name="Oheigeartaigh S.S."/>
            <person name="Byrne K.P."/>
            <person name="Wolfe K.H."/>
        </authorList>
    </citation>
    <scope>NUCLEOTIDE SEQUENCE [LARGE SCALE GENOMIC DNA]</scope>
    <source>
        <strain evidence="3">ATCC 24235 / CBS 4417 / NBRC 1672 / NRRL Y-8282 / UCD 70-5</strain>
    </source>
</reference>
<evidence type="ECO:0000313" key="2">
    <source>
        <dbReference type="EMBL" id="CCE62709.1"/>
    </source>
</evidence>
<keyword evidence="3" id="KW-1185">Reference proteome</keyword>
<name>G8BS88_TETPH</name>
<dbReference type="eggNOG" id="ENOG502S235">
    <property type="taxonomic scope" value="Eukaryota"/>
</dbReference>
<dbReference type="GO" id="GO:0000981">
    <property type="term" value="F:DNA-binding transcription factor activity, RNA polymerase II-specific"/>
    <property type="evidence" value="ECO:0007669"/>
    <property type="project" value="InterPro"/>
</dbReference>